<proteinExistence type="inferred from homology"/>
<evidence type="ECO:0000256" key="1">
    <source>
        <dbReference type="ARBA" id="ARBA00004571"/>
    </source>
</evidence>
<dbReference type="Pfam" id="PF24575">
    <property type="entry name" value="TPR_Slam"/>
    <property type="match status" value="1"/>
</dbReference>
<dbReference type="InterPro" id="IPR007655">
    <property type="entry name" value="Slam_C"/>
</dbReference>
<evidence type="ECO:0000256" key="5">
    <source>
        <dbReference type="ARBA" id="ARBA00023136"/>
    </source>
</evidence>
<accession>A0A1V3KLZ9</accession>
<evidence type="ECO:0000256" key="8">
    <source>
        <dbReference type="SAM" id="SignalP"/>
    </source>
</evidence>
<comment type="similarity">
    <text evidence="7">Belongs to the Slam family.</text>
</comment>
<keyword evidence="5" id="KW-0472">Membrane</keyword>
<evidence type="ECO:0000256" key="7">
    <source>
        <dbReference type="ARBA" id="ARBA00023609"/>
    </source>
</evidence>
<feature type="domain" description="Surface lipoprotein assembly modifier C-terminal" evidence="9">
    <location>
        <begin position="178"/>
        <end position="466"/>
    </location>
</feature>
<organism evidence="11 12">
    <name type="scientific">Rodentibacter caecimuris</name>
    <dbReference type="NCBI Taxonomy" id="1796644"/>
    <lineage>
        <taxon>Bacteria</taxon>
        <taxon>Pseudomonadati</taxon>
        <taxon>Pseudomonadota</taxon>
        <taxon>Gammaproteobacteria</taxon>
        <taxon>Pasteurellales</taxon>
        <taxon>Pasteurellaceae</taxon>
        <taxon>Rodentibacter</taxon>
    </lineage>
</organism>
<evidence type="ECO:0000313" key="12">
    <source>
        <dbReference type="Proteomes" id="UP000189114"/>
    </source>
</evidence>
<dbReference type="SUPFAM" id="SSF48452">
    <property type="entry name" value="TPR-like"/>
    <property type="match status" value="1"/>
</dbReference>
<dbReference type="GO" id="GO:0009279">
    <property type="term" value="C:cell outer membrane"/>
    <property type="evidence" value="ECO:0007669"/>
    <property type="project" value="UniProtKB-SubCell"/>
</dbReference>
<dbReference type="RefSeq" id="WP_077586650.1">
    <property type="nucleotide sequence ID" value="NZ_MLAE01000022.1"/>
</dbReference>
<dbReference type="Proteomes" id="UP000189114">
    <property type="component" value="Unassembled WGS sequence"/>
</dbReference>
<name>A0A1V3KLZ9_9PAST</name>
<sequence length="466" mass="54294">MKKHLLLSLVFSLTAYANPELEFKSAESSLPKTSTIFAGKSAVGEEMSLTQALINNPELIRQMLNRAIDTRQFEVLPELLRIYQQTPDPDRVLINYASGIVLAQQGEYRSAINLYRGIIAEHPNFQPVRFRLAQFLFEDRQNEAALDQFRKLQADGLPPQIANAVAQYIAAIQKRSDWVFNFGLNYVHESNINNASSSRIIRLGNVPFQKNDESLPQSANGLNYYLNVAKDWNLSASHYLHLENYFQGKSYWDNHQFDDHQNRTSLGYQYQNAQSRLAFLPYYEMRWYANHRYNQGYGVRAEAEYWLTPKWQSSVAGELGKLKHRGENKLVDSTMLFGSATLLYAFNAKSYVFGGVDILWDRTLECSFASKRLTSRIGWGQEWWGGISSRIQLNYGKREFDRPHLIFRQLREDRELNVSATLWHRNIHFLGITPKISFQHQRINSNLEDLYSYTRNRFYLNFEKNF</sequence>
<feature type="signal peptide" evidence="8">
    <location>
        <begin position="1"/>
        <end position="17"/>
    </location>
</feature>
<comment type="subcellular location">
    <subcellularLocation>
        <location evidence="1">Cell outer membrane</location>
        <topology evidence="1">Multi-pass membrane protein</topology>
    </subcellularLocation>
</comment>
<dbReference type="InterPro" id="IPR057556">
    <property type="entry name" value="TPR_Slam"/>
</dbReference>
<gene>
    <name evidence="11" type="ORF">BKG96_05425</name>
</gene>
<evidence type="ECO:0000256" key="4">
    <source>
        <dbReference type="ARBA" id="ARBA00022729"/>
    </source>
</evidence>
<evidence type="ECO:0000313" key="11">
    <source>
        <dbReference type="EMBL" id="OOF78615.1"/>
    </source>
</evidence>
<feature type="chain" id="PRO_5013228706" description="DUF560 domain-containing protein" evidence="8">
    <location>
        <begin position="18"/>
        <end position="466"/>
    </location>
</feature>
<dbReference type="Pfam" id="PF04575">
    <property type="entry name" value="SlipAM"/>
    <property type="match status" value="1"/>
</dbReference>
<evidence type="ECO:0000259" key="9">
    <source>
        <dbReference type="Pfam" id="PF04575"/>
    </source>
</evidence>
<evidence type="ECO:0000259" key="10">
    <source>
        <dbReference type="Pfam" id="PF24575"/>
    </source>
</evidence>
<dbReference type="Gene3D" id="1.25.40.10">
    <property type="entry name" value="Tetratricopeptide repeat domain"/>
    <property type="match status" value="1"/>
</dbReference>
<keyword evidence="4 8" id="KW-0732">Signal</keyword>
<dbReference type="AlphaFoldDB" id="A0A1V3KLZ9"/>
<keyword evidence="2" id="KW-1134">Transmembrane beta strand</keyword>
<evidence type="ECO:0000256" key="2">
    <source>
        <dbReference type="ARBA" id="ARBA00022452"/>
    </source>
</evidence>
<evidence type="ECO:0008006" key="13">
    <source>
        <dbReference type="Google" id="ProtNLM"/>
    </source>
</evidence>
<feature type="domain" description="Surface lipoprotein assembly modifier N-terminal TPR repeats region" evidence="10">
    <location>
        <begin position="51"/>
        <end position="149"/>
    </location>
</feature>
<keyword evidence="3" id="KW-0812">Transmembrane</keyword>
<evidence type="ECO:0000256" key="3">
    <source>
        <dbReference type="ARBA" id="ARBA00022692"/>
    </source>
</evidence>
<evidence type="ECO:0000256" key="6">
    <source>
        <dbReference type="ARBA" id="ARBA00023237"/>
    </source>
</evidence>
<comment type="caution">
    <text evidence="11">The sequence shown here is derived from an EMBL/GenBank/DDBJ whole genome shotgun (WGS) entry which is preliminary data.</text>
</comment>
<reference evidence="12" key="1">
    <citation type="submission" date="2016-10" db="EMBL/GenBank/DDBJ databases">
        <title>Rodentibacter gen. nov. and new species.</title>
        <authorList>
            <person name="Christensen H."/>
        </authorList>
    </citation>
    <scope>NUCLEOTIDE SEQUENCE [LARGE SCALE GENOMIC DNA]</scope>
    <source>
        <strain evidence="12">Ppn152</strain>
    </source>
</reference>
<keyword evidence="6" id="KW-0998">Cell outer membrane</keyword>
<dbReference type="InterPro" id="IPR011990">
    <property type="entry name" value="TPR-like_helical_dom_sf"/>
</dbReference>
<dbReference type="EMBL" id="MLAE01000022">
    <property type="protein sequence ID" value="OOF78615.1"/>
    <property type="molecule type" value="Genomic_DNA"/>
</dbReference>
<protein>
    <recommendedName>
        <fullName evidence="13">DUF560 domain-containing protein</fullName>
    </recommendedName>
</protein>